<reference evidence="2 3" key="1">
    <citation type="journal article" date="2019" name="Nat. Ecol. Evol.">
        <title>Megaphylogeny resolves global patterns of mushroom evolution.</title>
        <authorList>
            <person name="Varga T."/>
            <person name="Krizsan K."/>
            <person name="Foldi C."/>
            <person name="Dima B."/>
            <person name="Sanchez-Garcia M."/>
            <person name="Sanchez-Ramirez S."/>
            <person name="Szollosi G.J."/>
            <person name="Szarkandi J.G."/>
            <person name="Papp V."/>
            <person name="Albert L."/>
            <person name="Andreopoulos W."/>
            <person name="Angelini C."/>
            <person name="Antonin V."/>
            <person name="Barry K.W."/>
            <person name="Bougher N.L."/>
            <person name="Buchanan P."/>
            <person name="Buyck B."/>
            <person name="Bense V."/>
            <person name="Catcheside P."/>
            <person name="Chovatia M."/>
            <person name="Cooper J."/>
            <person name="Damon W."/>
            <person name="Desjardin D."/>
            <person name="Finy P."/>
            <person name="Geml J."/>
            <person name="Haridas S."/>
            <person name="Hughes K."/>
            <person name="Justo A."/>
            <person name="Karasinski D."/>
            <person name="Kautmanova I."/>
            <person name="Kiss B."/>
            <person name="Kocsube S."/>
            <person name="Kotiranta H."/>
            <person name="LaButti K.M."/>
            <person name="Lechner B.E."/>
            <person name="Liimatainen K."/>
            <person name="Lipzen A."/>
            <person name="Lukacs Z."/>
            <person name="Mihaltcheva S."/>
            <person name="Morgado L.N."/>
            <person name="Niskanen T."/>
            <person name="Noordeloos M.E."/>
            <person name="Ohm R.A."/>
            <person name="Ortiz-Santana B."/>
            <person name="Ovrebo C."/>
            <person name="Racz N."/>
            <person name="Riley R."/>
            <person name="Savchenko A."/>
            <person name="Shiryaev A."/>
            <person name="Soop K."/>
            <person name="Spirin V."/>
            <person name="Szebenyi C."/>
            <person name="Tomsovsky M."/>
            <person name="Tulloss R.E."/>
            <person name="Uehling J."/>
            <person name="Grigoriev I.V."/>
            <person name="Vagvolgyi C."/>
            <person name="Papp T."/>
            <person name="Martin F.M."/>
            <person name="Miettinen O."/>
            <person name="Hibbett D.S."/>
            <person name="Nagy L.G."/>
        </authorList>
    </citation>
    <scope>NUCLEOTIDE SEQUENCE [LARGE SCALE GENOMIC DNA]</scope>
    <source>
        <strain evidence="2 3">CBS 962.96</strain>
    </source>
</reference>
<name>A0A4V6T4U7_DENBC</name>
<gene>
    <name evidence="2" type="ORF">K435DRAFT_771505</name>
</gene>
<evidence type="ECO:0000256" key="1">
    <source>
        <dbReference type="SAM" id="MobiDB-lite"/>
    </source>
</evidence>
<dbReference type="EMBL" id="ML181805">
    <property type="protein sequence ID" value="THU75605.1"/>
    <property type="molecule type" value="Genomic_DNA"/>
</dbReference>
<proteinExistence type="predicted"/>
<accession>A0A4V6T4U7</accession>
<sequence>MTHNSNPFGWKSLDLSNPAPETKFTPLAPQPKAMCRNNRDSDVVFTSLELLEGGEWTDWPSGPFAMDLNHEQFITSKSLQVHWATRSGSGSNGRGGASYSSKTIGGGFETFKQCLGVMTCGHSACKIITRPKTTPEAREGQTECQCGGKLTHRTCDSKSYLISWGQVGKNITTRNQYLSDSMDNKGYIVVGAANISPLLRSRSALAYHIRKAVAKDQNGHSFLKRFRAWMKKHGGYVRIRFNTANQEVAVFSFQTDWMTENLVELKPEDSLKLTGPVEGLITDAAHKYWADPDALLIVTSCFDSVTDMWAPALFTYADGGTADHYHYHFLGLFHGIEEAATAKRLPLVDEMFLMVVDHHPAQWKAYVSAFEDFWIQRDDNERSREELKAAAMALLRGCEQHFRQSATRIAHITSIIPPETTSRFKKICRNLCEVEDEMEFQSLIALIQNEWPDTKAWLDWWLQKEHACMIFKSQMTMEPEDRDRIPSTTNAEESMHSKIYLIAGTGHDLISGFDGLLKVEAHHHGLHDHATGK</sequence>
<dbReference type="Proteomes" id="UP000297245">
    <property type="component" value="Unassembled WGS sequence"/>
</dbReference>
<dbReference type="AlphaFoldDB" id="A0A4V6T4U7"/>
<protein>
    <recommendedName>
        <fullName evidence="4">GCM domain-containing protein</fullName>
    </recommendedName>
</protein>
<evidence type="ECO:0000313" key="2">
    <source>
        <dbReference type="EMBL" id="THU75605.1"/>
    </source>
</evidence>
<organism evidence="2 3">
    <name type="scientific">Dendrothele bispora (strain CBS 962.96)</name>
    <dbReference type="NCBI Taxonomy" id="1314807"/>
    <lineage>
        <taxon>Eukaryota</taxon>
        <taxon>Fungi</taxon>
        <taxon>Dikarya</taxon>
        <taxon>Basidiomycota</taxon>
        <taxon>Agaricomycotina</taxon>
        <taxon>Agaricomycetes</taxon>
        <taxon>Agaricomycetidae</taxon>
        <taxon>Agaricales</taxon>
        <taxon>Agaricales incertae sedis</taxon>
        <taxon>Dendrothele</taxon>
    </lineage>
</organism>
<evidence type="ECO:0000313" key="3">
    <source>
        <dbReference type="Proteomes" id="UP000297245"/>
    </source>
</evidence>
<feature type="region of interest" description="Disordered" evidence="1">
    <location>
        <begin position="1"/>
        <end position="32"/>
    </location>
</feature>
<keyword evidence="3" id="KW-1185">Reference proteome</keyword>
<evidence type="ECO:0008006" key="4">
    <source>
        <dbReference type="Google" id="ProtNLM"/>
    </source>
</evidence>
<dbReference type="OrthoDB" id="3046222at2759"/>